<keyword evidence="5 7" id="KW-0472">Membrane</keyword>
<evidence type="ECO:0000313" key="10">
    <source>
        <dbReference type="Proteomes" id="UP000801864"/>
    </source>
</evidence>
<evidence type="ECO:0000256" key="7">
    <source>
        <dbReference type="SAM" id="Phobius"/>
    </source>
</evidence>
<dbReference type="InterPro" id="IPR020846">
    <property type="entry name" value="MFS_dom"/>
</dbReference>
<dbReference type="InterPro" id="IPR036259">
    <property type="entry name" value="MFS_trans_sf"/>
</dbReference>
<feature type="transmembrane region" description="Helical" evidence="7">
    <location>
        <begin position="556"/>
        <end position="578"/>
    </location>
</feature>
<evidence type="ECO:0000256" key="3">
    <source>
        <dbReference type="ARBA" id="ARBA00022692"/>
    </source>
</evidence>
<keyword evidence="2" id="KW-0813">Transport</keyword>
<dbReference type="FunFam" id="1.20.1250.20:FF:000013">
    <property type="entry name" value="MFS general substrate transporter"/>
    <property type="match status" value="1"/>
</dbReference>
<dbReference type="AlphaFoldDB" id="A0A9P4XJ24"/>
<feature type="transmembrane region" description="Helical" evidence="7">
    <location>
        <begin position="501"/>
        <end position="523"/>
    </location>
</feature>
<dbReference type="EMBL" id="QLNT01000008">
    <property type="protein sequence ID" value="KAF3072698.1"/>
    <property type="molecule type" value="Genomic_DNA"/>
</dbReference>
<dbReference type="Pfam" id="PF07690">
    <property type="entry name" value="MFS_1"/>
    <property type="match status" value="1"/>
</dbReference>
<comment type="caution">
    <text evidence="9">The sequence shown here is derived from an EMBL/GenBank/DDBJ whole genome shotgun (WGS) entry which is preliminary data.</text>
</comment>
<feature type="transmembrane region" description="Helical" evidence="7">
    <location>
        <begin position="855"/>
        <end position="877"/>
    </location>
</feature>
<dbReference type="GO" id="GO:0016020">
    <property type="term" value="C:membrane"/>
    <property type="evidence" value="ECO:0007669"/>
    <property type="project" value="UniProtKB-SubCell"/>
</dbReference>
<feature type="compositionally biased region" description="Low complexity" evidence="6">
    <location>
        <begin position="58"/>
        <end position="69"/>
    </location>
</feature>
<feature type="transmembrane region" description="Helical" evidence="7">
    <location>
        <begin position="462"/>
        <end position="481"/>
    </location>
</feature>
<evidence type="ECO:0000256" key="2">
    <source>
        <dbReference type="ARBA" id="ARBA00022448"/>
    </source>
</evidence>
<feature type="domain" description="Major facilitator superfamily (MFS) profile" evidence="8">
    <location>
        <begin position="462"/>
        <end position="882"/>
    </location>
</feature>
<organism evidence="9 10">
    <name type="scientific">Trichoderma lentiforme</name>
    <dbReference type="NCBI Taxonomy" id="1567552"/>
    <lineage>
        <taxon>Eukaryota</taxon>
        <taxon>Fungi</taxon>
        <taxon>Dikarya</taxon>
        <taxon>Ascomycota</taxon>
        <taxon>Pezizomycotina</taxon>
        <taxon>Sordariomycetes</taxon>
        <taxon>Hypocreomycetidae</taxon>
        <taxon>Hypocreales</taxon>
        <taxon>Hypocreaceae</taxon>
        <taxon>Trichoderma</taxon>
    </lineage>
</organism>
<feature type="region of interest" description="Disordered" evidence="6">
    <location>
        <begin position="194"/>
        <end position="263"/>
    </location>
</feature>
<feature type="transmembrane region" description="Helical" evidence="7">
    <location>
        <begin position="530"/>
        <end position="550"/>
    </location>
</feature>
<protein>
    <recommendedName>
        <fullName evidence="8">Major facilitator superfamily (MFS) profile domain-containing protein</fullName>
    </recommendedName>
</protein>
<dbReference type="InterPro" id="IPR011701">
    <property type="entry name" value="MFS"/>
</dbReference>
<dbReference type="FunFam" id="1.20.1250.20:FF:000018">
    <property type="entry name" value="MFS transporter permease"/>
    <property type="match status" value="1"/>
</dbReference>
<evidence type="ECO:0000256" key="1">
    <source>
        <dbReference type="ARBA" id="ARBA00004141"/>
    </source>
</evidence>
<sequence length="920" mass="103583">MPTYLCHGFRWTRRLIRIWVIMQDLDDAAPDWITGRTTSAVILERFATKFDYLPQRLPSQQQPEQNSEPQQEETKQEEAKQEEKKIAHQDDDLSVPPSRVPDAEDSVLVNQSSPVKLLEEYDPEETSISARPFAYVADHVIRIDLSANVLEEIAKYEALVKERDEGNWFERLRDELQMGMAKAPPIEWYVVVNGDEERGVPEDDDEDSFDSEMREVEELNLGEEASEAKREQEATSPSKQRSTNSRPVDQQHSLRHKISRAGLRRLFSKKEAPECFYSRSSPPGPPIHSRSGREYGALRGRGESELVPENESQIACAWRPSSTAAAQTSISRPLSSNLPANAMAYHIPRDESPSFAQTGEEFHLDSDVYDEDEDDDLRSQVGGSSSETYEMVSGGKRRQEQYKIGGGHSSERLMEGDYVDAGPSMAGGGGRGRGLSVSSVESFQLYTPDEDKAVRRKFDRKLVLFVALLYMLSFLDRSNIGNARIAGMDEDLQSSPPREEWYEWALTSFYIAYIAFEWMSLLWKLIPAHIYVSVLVLTWGLTASLQAIAVSYPMLITLRVLLGIGEAGFTGVPFYLSFFYKRHELAFRTAIFISAAPLATSFASTLAWIIVKVGKLSPIAPWRLLFLIEGFPSVIVSVIAWSVIPDSPQTAHYLTKREKKVARLRLRRETSSPSKTNKKSPLKAREILSVLRDPIAWITPAMFFLTNMAYSSLPVFLPKILTEMGHDSLTAQALSAPPYLLAFFIVLFTAHMSDRLAARTAPIVFHALSSAFGYAILALSHPLHIPPFVRYLAVYPAAIGFFNVVTLVIAWNINNQASQSRQGGGFALMQVIGQCGPLIGTRLYPDREAPYYTRGMWTCASAMLAVAFLAVILRFYLKRQNHKMDKAEKERQADSTTVEEEGLVVPGKKRRHADKFRYML</sequence>
<feature type="region of interest" description="Disordered" evidence="6">
    <location>
        <begin position="275"/>
        <end position="294"/>
    </location>
</feature>
<feature type="region of interest" description="Disordered" evidence="6">
    <location>
        <begin position="58"/>
        <end position="107"/>
    </location>
</feature>
<feature type="region of interest" description="Disordered" evidence="6">
    <location>
        <begin position="368"/>
        <end position="399"/>
    </location>
</feature>
<feature type="compositionally biased region" description="Basic residues" evidence="6">
    <location>
        <begin position="253"/>
        <end position="263"/>
    </location>
</feature>
<keyword evidence="3 7" id="KW-0812">Transmembrane</keyword>
<feature type="transmembrane region" description="Helical" evidence="7">
    <location>
        <begin position="590"/>
        <end position="610"/>
    </location>
</feature>
<evidence type="ECO:0000256" key="6">
    <source>
        <dbReference type="SAM" id="MobiDB-lite"/>
    </source>
</evidence>
<name>A0A9P4XJ24_9HYPO</name>
<feature type="transmembrane region" description="Helical" evidence="7">
    <location>
        <begin position="622"/>
        <end position="644"/>
    </location>
</feature>
<feature type="compositionally biased region" description="Basic and acidic residues" evidence="6">
    <location>
        <begin position="72"/>
        <end position="91"/>
    </location>
</feature>
<keyword evidence="10" id="KW-1185">Reference proteome</keyword>
<keyword evidence="4 7" id="KW-1133">Transmembrane helix</keyword>
<proteinExistence type="predicted"/>
<evidence type="ECO:0000313" key="9">
    <source>
        <dbReference type="EMBL" id="KAF3072698.1"/>
    </source>
</evidence>
<dbReference type="SUPFAM" id="SSF103473">
    <property type="entry name" value="MFS general substrate transporter"/>
    <property type="match status" value="1"/>
</dbReference>
<feature type="transmembrane region" description="Helical" evidence="7">
    <location>
        <begin position="695"/>
        <end position="717"/>
    </location>
</feature>
<dbReference type="PANTHER" id="PTHR43791:SF27">
    <property type="entry name" value="TRANSPORTER, PUTATIVE (AFU_ORTHOLOGUE AFUA_2G15730)-RELATED"/>
    <property type="match status" value="1"/>
</dbReference>
<dbReference type="Proteomes" id="UP000801864">
    <property type="component" value="Unassembled WGS sequence"/>
</dbReference>
<feature type="compositionally biased region" description="Polar residues" evidence="6">
    <location>
        <begin position="234"/>
        <end position="251"/>
    </location>
</feature>
<reference evidence="9 10" key="1">
    <citation type="submission" date="2018-06" db="EMBL/GenBank/DDBJ databases">
        <title>Genome analysis of cellulolytic fungus Trichoderma lentiforme CFAM-422.</title>
        <authorList>
            <person name="Steindorff A.S."/>
            <person name="Formighieri E.F."/>
            <person name="Midorikawa G.E.O."/>
            <person name="Tamietti M.S."/>
            <person name="Ramos E.Z."/>
            <person name="Silva A.S."/>
            <person name="Bon E.P.S."/>
            <person name="Mendes T.D."/>
            <person name="Damaso M.C.T."/>
            <person name="Favaro L.C.L."/>
        </authorList>
    </citation>
    <scope>NUCLEOTIDE SEQUENCE [LARGE SCALE GENOMIC DNA]</scope>
    <source>
        <strain evidence="9 10">CFAM-422</strain>
    </source>
</reference>
<evidence type="ECO:0000256" key="5">
    <source>
        <dbReference type="ARBA" id="ARBA00023136"/>
    </source>
</evidence>
<feature type="transmembrane region" description="Helical" evidence="7">
    <location>
        <begin position="729"/>
        <end position="748"/>
    </location>
</feature>
<comment type="subcellular location">
    <subcellularLocation>
        <location evidence="1">Membrane</location>
        <topology evidence="1">Multi-pass membrane protein</topology>
    </subcellularLocation>
</comment>
<dbReference type="Gene3D" id="1.20.1250.20">
    <property type="entry name" value="MFS general substrate transporter like domains"/>
    <property type="match status" value="2"/>
</dbReference>
<dbReference type="PANTHER" id="PTHR43791">
    <property type="entry name" value="PERMEASE-RELATED"/>
    <property type="match status" value="1"/>
</dbReference>
<evidence type="ECO:0000256" key="4">
    <source>
        <dbReference type="ARBA" id="ARBA00022989"/>
    </source>
</evidence>
<feature type="transmembrane region" description="Helical" evidence="7">
    <location>
        <begin position="760"/>
        <end position="780"/>
    </location>
</feature>
<evidence type="ECO:0000259" key="8">
    <source>
        <dbReference type="PROSITE" id="PS50850"/>
    </source>
</evidence>
<feature type="transmembrane region" description="Helical" evidence="7">
    <location>
        <begin position="825"/>
        <end position="843"/>
    </location>
</feature>
<gene>
    <name evidence="9" type="ORF">CFAM422_005474</name>
</gene>
<dbReference type="GO" id="GO:0022857">
    <property type="term" value="F:transmembrane transporter activity"/>
    <property type="evidence" value="ECO:0007669"/>
    <property type="project" value="InterPro"/>
</dbReference>
<dbReference type="PROSITE" id="PS50850">
    <property type="entry name" value="MFS"/>
    <property type="match status" value="1"/>
</dbReference>
<accession>A0A9P4XJ24</accession>
<feature type="transmembrane region" description="Helical" evidence="7">
    <location>
        <begin position="792"/>
        <end position="813"/>
    </location>
</feature>